<protein>
    <recommendedName>
        <fullName evidence="2">histidine kinase</fullName>
        <ecNumber evidence="2">2.7.13.3</ecNumber>
    </recommendedName>
</protein>
<keyword evidence="9" id="KW-0472">Membrane</keyword>
<accession>A0A0U1Q3Q1</accession>
<keyword evidence="9" id="KW-0812">Transmembrane</keyword>
<feature type="transmembrane region" description="Helical" evidence="9">
    <location>
        <begin position="172"/>
        <end position="196"/>
    </location>
</feature>
<feature type="domain" description="Histidine kinase" evidence="10">
    <location>
        <begin position="248"/>
        <end position="442"/>
    </location>
</feature>
<reference evidence="11 12" key="1">
    <citation type="submission" date="2015-05" db="EMBL/GenBank/DDBJ databases">
        <title>Draft genome sequence of Lampropedia sp. CT6, isolated from the microbial mat of a hot water spring, located at Manikaran, India.</title>
        <authorList>
            <person name="Tripathi C."/>
            <person name="Rani P."/>
            <person name="Mahato N.K."/>
            <person name="Lal R."/>
        </authorList>
    </citation>
    <scope>NUCLEOTIDE SEQUENCE [LARGE SCALE GENOMIC DNA]</scope>
    <source>
        <strain evidence="11 12">CT6</strain>
    </source>
</reference>
<keyword evidence="9" id="KW-1133">Transmembrane helix</keyword>
<dbReference type="EC" id="2.7.13.3" evidence="2"/>
<dbReference type="InterPro" id="IPR050482">
    <property type="entry name" value="Sensor_HK_TwoCompSys"/>
</dbReference>
<evidence type="ECO:0000256" key="6">
    <source>
        <dbReference type="ARBA" id="ARBA00022777"/>
    </source>
</evidence>
<comment type="caution">
    <text evidence="11">The sequence shown here is derived from an EMBL/GenBank/DDBJ whole genome shotgun (WGS) entry which is preliminary data.</text>
</comment>
<name>A0A0U1Q3Q1_9BURK</name>
<evidence type="ECO:0000313" key="11">
    <source>
        <dbReference type="EMBL" id="KKW69350.1"/>
    </source>
</evidence>
<dbReference type="PROSITE" id="PS50109">
    <property type="entry name" value="HIS_KIN"/>
    <property type="match status" value="1"/>
</dbReference>
<dbReference type="InterPro" id="IPR036890">
    <property type="entry name" value="HATPase_C_sf"/>
</dbReference>
<dbReference type="GO" id="GO:0005524">
    <property type="term" value="F:ATP binding"/>
    <property type="evidence" value="ECO:0007669"/>
    <property type="project" value="UniProtKB-KW"/>
</dbReference>
<evidence type="ECO:0000259" key="10">
    <source>
        <dbReference type="PROSITE" id="PS50109"/>
    </source>
</evidence>
<dbReference type="GO" id="GO:0000155">
    <property type="term" value="F:phosphorelay sensor kinase activity"/>
    <property type="evidence" value="ECO:0007669"/>
    <property type="project" value="InterPro"/>
</dbReference>
<keyword evidence="12" id="KW-1185">Reference proteome</keyword>
<feature type="transmembrane region" description="Helical" evidence="9">
    <location>
        <begin position="6"/>
        <end position="26"/>
    </location>
</feature>
<dbReference type="Pfam" id="PF05227">
    <property type="entry name" value="CHASE3"/>
    <property type="match status" value="1"/>
</dbReference>
<dbReference type="InterPro" id="IPR011712">
    <property type="entry name" value="Sig_transdc_His_kin_sub3_dim/P"/>
</dbReference>
<keyword evidence="3" id="KW-0597">Phosphoprotein</keyword>
<sequence>MLDPRVLFAMAVCVAIAFLGLNEYAYQGARKAAETDYGLQEHRTALYKLTQSLFIAQASLRSYLLSDDESLLEQHRQALQSLSSDIEQLELAAMEQGLDREAALELRDEVVYQITEMELALRLYQQNRMEALEFLLSSDRSSGLFQRPATLSQQLLAYQDDKKMQSRETLQGFLGISRVGVALLTLVALVAFWLYLRQISARKAEDMLVQKHLERERDALERLVRQRTASLSELASYLQQVREHERSHLANELHDELGALLTAAKLDIARLRPRIDMKNEVIAERVAHLTETLNQVIALKRRIVEDLRPSSLNTLGLNAALDNLLQEFSRRTELQIQSDHEDLDLGDRNLELTVYRIVQEALTNISKYAKASTVKTIVHRYPKHLLVSISDDGQGFEPDSVSTATHGIRGMRHRVEALGGQLVVESRPGAGTTVQATIPLPAVNTEAAAPAAAASHPA</sequence>
<comment type="catalytic activity">
    <reaction evidence="1">
        <text>ATP + protein L-histidine = ADP + protein N-phospho-L-histidine.</text>
        <dbReference type="EC" id="2.7.13.3"/>
    </reaction>
</comment>
<keyword evidence="4" id="KW-0808">Transferase</keyword>
<dbReference type="GO" id="GO:0016020">
    <property type="term" value="C:membrane"/>
    <property type="evidence" value="ECO:0007669"/>
    <property type="project" value="InterPro"/>
</dbReference>
<keyword evidence="5" id="KW-0547">Nucleotide-binding</keyword>
<dbReference type="CDD" id="cd16917">
    <property type="entry name" value="HATPase_UhpB-NarQ-NarX-like"/>
    <property type="match status" value="1"/>
</dbReference>
<dbReference type="SMART" id="SM00387">
    <property type="entry name" value="HATPase_c"/>
    <property type="match status" value="1"/>
</dbReference>
<keyword evidence="8" id="KW-0902">Two-component regulatory system</keyword>
<dbReference type="InterPro" id="IPR005467">
    <property type="entry name" value="His_kinase_dom"/>
</dbReference>
<dbReference type="SUPFAM" id="SSF55874">
    <property type="entry name" value="ATPase domain of HSP90 chaperone/DNA topoisomerase II/histidine kinase"/>
    <property type="match status" value="1"/>
</dbReference>
<dbReference type="Gene3D" id="3.30.565.10">
    <property type="entry name" value="Histidine kinase-like ATPase, C-terminal domain"/>
    <property type="match status" value="1"/>
</dbReference>
<evidence type="ECO:0000256" key="3">
    <source>
        <dbReference type="ARBA" id="ARBA00022553"/>
    </source>
</evidence>
<evidence type="ECO:0000256" key="7">
    <source>
        <dbReference type="ARBA" id="ARBA00022840"/>
    </source>
</evidence>
<keyword evidence="7" id="KW-0067">ATP-binding</keyword>
<gene>
    <name evidence="11" type="ORF">AAV94_00225</name>
</gene>
<evidence type="ECO:0000256" key="2">
    <source>
        <dbReference type="ARBA" id="ARBA00012438"/>
    </source>
</evidence>
<organism evidence="11 12">
    <name type="scientific">Lampropedia cohaerens</name>
    <dbReference type="NCBI Taxonomy" id="1610491"/>
    <lineage>
        <taxon>Bacteria</taxon>
        <taxon>Pseudomonadati</taxon>
        <taxon>Pseudomonadota</taxon>
        <taxon>Betaproteobacteria</taxon>
        <taxon>Burkholderiales</taxon>
        <taxon>Comamonadaceae</taxon>
        <taxon>Lampropedia</taxon>
    </lineage>
</organism>
<evidence type="ECO:0000256" key="1">
    <source>
        <dbReference type="ARBA" id="ARBA00000085"/>
    </source>
</evidence>
<dbReference type="AlphaFoldDB" id="A0A0U1Q3Q1"/>
<dbReference type="GO" id="GO:0046983">
    <property type="term" value="F:protein dimerization activity"/>
    <property type="evidence" value="ECO:0007669"/>
    <property type="project" value="InterPro"/>
</dbReference>
<evidence type="ECO:0000256" key="8">
    <source>
        <dbReference type="ARBA" id="ARBA00023012"/>
    </source>
</evidence>
<dbReference type="EMBL" id="LBNQ01000005">
    <property type="protein sequence ID" value="KKW69350.1"/>
    <property type="molecule type" value="Genomic_DNA"/>
</dbReference>
<evidence type="ECO:0000256" key="9">
    <source>
        <dbReference type="SAM" id="Phobius"/>
    </source>
</evidence>
<evidence type="ECO:0000256" key="5">
    <source>
        <dbReference type="ARBA" id="ARBA00022741"/>
    </source>
</evidence>
<dbReference type="PANTHER" id="PTHR24421:SF10">
    <property type="entry name" value="NITRATE_NITRITE SENSOR PROTEIN NARQ"/>
    <property type="match status" value="1"/>
</dbReference>
<dbReference type="PATRIC" id="fig|1610491.3.peg.47"/>
<dbReference type="Gene3D" id="1.20.5.1930">
    <property type="match status" value="1"/>
</dbReference>
<dbReference type="Proteomes" id="UP000050580">
    <property type="component" value="Unassembled WGS sequence"/>
</dbReference>
<dbReference type="STRING" id="1610491.AAV94_00225"/>
<evidence type="ECO:0000256" key="4">
    <source>
        <dbReference type="ARBA" id="ARBA00022679"/>
    </source>
</evidence>
<dbReference type="InterPro" id="IPR007891">
    <property type="entry name" value="CHASE3"/>
</dbReference>
<dbReference type="Pfam" id="PF02518">
    <property type="entry name" value="HATPase_c"/>
    <property type="match status" value="1"/>
</dbReference>
<dbReference type="InterPro" id="IPR003594">
    <property type="entry name" value="HATPase_dom"/>
</dbReference>
<dbReference type="Pfam" id="PF07730">
    <property type="entry name" value="HisKA_3"/>
    <property type="match status" value="1"/>
</dbReference>
<keyword evidence="6" id="KW-0418">Kinase</keyword>
<dbReference type="PANTHER" id="PTHR24421">
    <property type="entry name" value="NITRATE/NITRITE SENSOR PROTEIN NARX-RELATED"/>
    <property type="match status" value="1"/>
</dbReference>
<proteinExistence type="predicted"/>
<evidence type="ECO:0000313" key="12">
    <source>
        <dbReference type="Proteomes" id="UP000050580"/>
    </source>
</evidence>